<dbReference type="PROSITE" id="PS50879">
    <property type="entry name" value="RNASE_H_1"/>
    <property type="match status" value="1"/>
</dbReference>
<dbReference type="InterPro" id="IPR012337">
    <property type="entry name" value="RNaseH-like_sf"/>
</dbReference>
<feature type="region of interest" description="Disordered" evidence="1">
    <location>
        <begin position="277"/>
        <end position="303"/>
    </location>
</feature>
<evidence type="ECO:0000256" key="1">
    <source>
        <dbReference type="SAM" id="MobiDB-lite"/>
    </source>
</evidence>
<feature type="domain" description="RNase H type-1" evidence="2">
    <location>
        <begin position="94"/>
        <end position="241"/>
    </location>
</feature>
<accession>A0A368T956</accession>
<gene>
    <name evidence="3" type="ORF">DEF24_06175</name>
</gene>
<reference evidence="3 4" key="1">
    <citation type="submission" date="2018-04" db="EMBL/GenBank/DDBJ databases">
        <title>Novel actinobacteria from marine sediment.</title>
        <authorList>
            <person name="Ng Z.Y."/>
            <person name="Tan G.Y.A."/>
        </authorList>
    </citation>
    <scope>NUCLEOTIDE SEQUENCE [LARGE SCALE GENOMIC DNA]</scope>
    <source>
        <strain evidence="3 4">TPS81</strain>
    </source>
</reference>
<organism evidence="3 4">
    <name type="scientific">Marinitenerispora sediminis</name>
    <dbReference type="NCBI Taxonomy" id="1931232"/>
    <lineage>
        <taxon>Bacteria</taxon>
        <taxon>Bacillati</taxon>
        <taxon>Actinomycetota</taxon>
        <taxon>Actinomycetes</taxon>
        <taxon>Streptosporangiales</taxon>
        <taxon>Nocardiopsidaceae</taxon>
        <taxon>Marinitenerispora</taxon>
    </lineage>
</organism>
<evidence type="ECO:0000313" key="3">
    <source>
        <dbReference type="EMBL" id="RCV60756.1"/>
    </source>
</evidence>
<dbReference type="Gene3D" id="3.30.420.10">
    <property type="entry name" value="Ribonuclease H-like superfamily/Ribonuclease H"/>
    <property type="match status" value="1"/>
</dbReference>
<protein>
    <recommendedName>
        <fullName evidence="2">RNase H type-1 domain-containing protein</fullName>
    </recommendedName>
</protein>
<dbReference type="GO" id="GO:0003676">
    <property type="term" value="F:nucleic acid binding"/>
    <property type="evidence" value="ECO:0007669"/>
    <property type="project" value="InterPro"/>
</dbReference>
<proteinExistence type="predicted"/>
<dbReference type="OrthoDB" id="4923321at2"/>
<comment type="caution">
    <text evidence="3">The sequence shown here is derived from an EMBL/GenBank/DDBJ whole genome shotgun (WGS) entry which is preliminary data.</text>
</comment>
<dbReference type="Proteomes" id="UP000253318">
    <property type="component" value="Unassembled WGS sequence"/>
</dbReference>
<sequence length="303" mass="33199">MSPAEFDACAERLPRELAERARALRRYVVYARGAPRRRAVAEAVALAFDAAHAGDHAAAEHMLTEAERRNAGIAARRTTTILGGYHGQLPGWAAAAPIVAATDASVKGRCAGMGYVTSHGRWGLRAWRATHRDPSGPSRVLVQELRAVLLLLDVIAPEASLTLLVDSAAARRHLLLWQRGETGRLPPGYDTAPRGSHRAPSLVRLAREMASRPGIVVAPVRGHSGDLLNETADSLASMARRRLAEPRERTTPEVLDRAARFVDSFLRQWHRCGPRAYPGAHPHSTAPEPRHPDDPAHLLWRRR</sequence>
<evidence type="ECO:0000313" key="4">
    <source>
        <dbReference type="Proteomes" id="UP000253318"/>
    </source>
</evidence>
<name>A0A368T956_9ACTN</name>
<dbReference type="RefSeq" id="WP_114397905.1">
    <property type="nucleotide sequence ID" value="NZ_QEIM01000052.1"/>
</dbReference>
<dbReference type="AlphaFoldDB" id="A0A368T956"/>
<evidence type="ECO:0000259" key="2">
    <source>
        <dbReference type="PROSITE" id="PS50879"/>
    </source>
</evidence>
<dbReference type="SUPFAM" id="SSF53098">
    <property type="entry name" value="Ribonuclease H-like"/>
    <property type="match status" value="1"/>
</dbReference>
<dbReference type="GO" id="GO:0004523">
    <property type="term" value="F:RNA-DNA hybrid ribonuclease activity"/>
    <property type="evidence" value="ECO:0007669"/>
    <property type="project" value="InterPro"/>
</dbReference>
<keyword evidence="4" id="KW-1185">Reference proteome</keyword>
<dbReference type="InterPro" id="IPR036397">
    <property type="entry name" value="RNaseH_sf"/>
</dbReference>
<dbReference type="InterPro" id="IPR002156">
    <property type="entry name" value="RNaseH_domain"/>
</dbReference>
<dbReference type="EMBL" id="QEIN01000033">
    <property type="protein sequence ID" value="RCV60756.1"/>
    <property type="molecule type" value="Genomic_DNA"/>
</dbReference>